<dbReference type="PROSITE" id="PS51186">
    <property type="entry name" value="GNAT"/>
    <property type="match status" value="1"/>
</dbReference>
<feature type="domain" description="N-acetyltransferase" evidence="1">
    <location>
        <begin position="23"/>
        <end position="174"/>
    </location>
</feature>
<dbReference type="GO" id="GO:0016747">
    <property type="term" value="F:acyltransferase activity, transferring groups other than amino-acyl groups"/>
    <property type="evidence" value="ECO:0007669"/>
    <property type="project" value="InterPro"/>
</dbReference>
<protein>
    <submittedName>
        <fullName evidence="2">Acetyltransferase (GNAT) family protein</fullName>
    </submittedName>
</protein>
<evidence type="ECO:0000259" key="1">
    <source>
        <dbReference type="PROSITE" id="PS51186"/>
    </source>
</evidence>
<dbReference type="Pfam" id="PF00583">
    <property type="entry name" value="Acetyltransf_1"/>
    <property type="match status" value="1"/>
</dbReference>
<dbReference type="OrthoDB" id="7843527at2"/>
<keyword evidence="3" id="KW-1185">Reference proteome</keyword>
<keyword evidence="2" id="KW-0808">Transferase</keyword>
<dbReference type="InterPro" id="IPR000182">
    <property type="entry name" value="GNAT_dom"/>
</dbReference>
<gene>
    <name evidence="2" type="ORF">IQ24_00492</name>
</gene>
<dbReference type="AlphaFoldDB" id="A0A562P1J9"/>
<dbReference type="CDD" id="cd04301">
    <property type="entry name" value="NAT_SF"/>
    <property type="match status" value="1"/>
</dbReference>
<dbReference type="Proteomes" id="UP000316225">
    <property type="component" value="Unassembled WGS sequence"/>
</dbReference>
<comment type="caution">
    <text evidence="2">The sequence shown here is derived from an EMBL/GenBank/DDBJ whole genome shotgun (WGS) entry which is preliminary data.</text>
</comment>
<organism evidence="2 3">
    <name type="scientific">Paracoccus sulfuroxidans</name>
    <dbReference type="NCBI Taxonomy" id="384678"/>
    <lineage>
        <taxon>Bacteria</taxon>
        <taxon>Pseudomonadati</taxon>
        <taxon>Pseudomonadota</taxon>
        <taxon>Alphaproteobacteria</taxon>
        <taxon>Rhodobacterales</taxon>
        <taxon>Paracoccaceae</taxon>
        <taxon>Paracoccus</taxon>
    </lineage>
</organism>
<dbReference type="Gene3D" id="3.40.630.30">
    <property type="match status" value="1"/>
</dbReference>
<evidence type="ECO:0000313" key="2">
    <source>
        <dbReference type="EMBL" id="TWI38352.1"/>
    </source>
</evidence>
<proteinExistence type="predicted"/>
<reference evidence="2 3" key="1">
    <citation type="journal article" date="2015" name="Stand. Genomic Sci.">
        <title>Genomic Encyclopedia of Bacterial and Archaeal Type Strains, Phase III: the genomes of soil and plant-associated and newly described type strains.</title>
        <authorList>
            <person name="Whitman W.B."/>
            <person name="Woyke T."/>
            <person name="Klenk H.P."/>
            <person name="Zhou Y."/>
            <person name="Lilburn T.G."/>
            <person name="Beck B.J."/>
            <person name="De Vos P."/>
            <person name="Vandamme P."/>
            <person name="Eisen J.A."/>
            <person name="Garrity G."/>
            <person name="Hugenholtz P."/>
            <person name="Kyrpides N.C."/>
        </authorList>
    </citation>
    <scope>NUCLEOTIDE SEQUENCE [LARGE SCALE GENOMIC DNA]</scope>
    <source>
        <strain evidence="2 3">CGMCC 1.5364</strain>
    </source>
</reference>
<accession>A0A562P1J9</accession>
<dbReference type="RefSeq" id="WP_145396109.1">
    <property type="nucleotide sequence ID" value="NZ_VLKU01000001.1"/>
</dbReference>
<name>A0A562P1J9_9RHOB</name>
<dbReference type="InterPro" id="IPR016181">
    <property type="entry name" value="Acyl_CoA_acyltransferase"/>
</dbReference>
<evidence type="ECO:0000313" key="3">
    <source>
        <dbReference type="Proteomes" id="UP000316225"/>
    </source>
</evidence>
<dbReference type="EMBL" id="VLKU01000001">
    <property type="protein sequence ID" value="TWI38352.1"/>
    <property type="molecule type" value="Genomic_DNA"/>
</dbReference>
<sequence>MSGFHLPIQAADRLLVERQGKEFSLRGMTEGDRDQHLAHLIRLSPENRYSRFQRAMSDAALANYSEGIDWHSTLAFGVFEGDTLRGMAELFPFEDGKGGEVAVSIEEDYQHYGLGRLLVLALQLIARRMGMRTLRLIYQNENDGMKSLLDAMGASAQHSPDGAMGVLSIPPAQP</sequence>
<dbReference type="SUPFAM" id="SSF55729">
    <property type="entry name" value="Acyl-CoA N-acyltransferases (Nat)"/>
    <property type="match status" value="1"/>
</dbReference>